<feature type="domain" description="Ig-like" evidence="5">
    <location>
        <begin position="226"/>
        <end position="313"/>
    </location>
</feature>
<gene>
    <name evidence="7" type="primary">LOC114449410</name>
</gene>
<evidence type="ECO:0000313" key="7">
    <source>
        <dbReference type="RefSeq" id="XP_028282851.1"/>
    </source>
</evidence>
<dbReference type="InterPro" id="IPR011161">
    <property type="entry name" value="MHC_I-like_Ag-recog"/>
</dbReference>
<keyword evidence="1" id="KW-0325">Glycoprotein</keyword>
<dbReference type="PRINTS" id="PR01638">
    <property type="entry name" value="MHCCLASSI"/>
</dbReference>
<dbReference type="InterPro" id="IPR001039">
    <property type="entry name" value="MHC_I_a_a1/a2"/>
</dbReference>
<evidence type="ECO:0000313" key="6">
    <source>
        <dbReference type="Proteomes" id="UP000515145"/>
    </source>
</evidence>
<organism evidence="6 7">
    <name type="scientific">Parambassis ranga</name>
    <name type="common">Indian glassy fish</name>
    <dbReference type="NCBI Taxonomy" id="210632"/>
    <lineage>
        <taxon>Eukaryota</taxon>
        <taxon>Metazoa</taxon>
        <taxon>Chordata</taxon>
        <taxon>Craniata</taxon>
        <taxon>Vertebrata</taxon>
        <taxon>Euteleostomi</taxon>
        <taxon>Actinopterygii</taxon>
        <taxon>Neopterygii</taxon>
        <taxon>Teleostei</taxon>
        <taxon>Neoteleostei</taxon>
        <taxon>Acanthomorphata</taxon>
        <taxon>Ovalentaria</taxon>
        <taxon>Ambassidae</taxon>
        <taxon>Parambassis</taxon>
    </lineage>
</organism>
<dbReference type="GO" id="GO:0005615">
    <property type="term" value="C:extracellular space"/>
    <property type="evidence" value="ECO:0007669"/>
    <property type="project" value="TreeGrafter"/>
</dbReference>
<reference evidence="7" key="1">
    <citation type="submission" date="2025-08" db="UniProtKB">
        <authorList>
            <consortium name="RefSeq"/>
        </authorList>
    </citation>
    <scope>IDENTIFICATION</scope>
</reference>
<dbReference type="AlphaFoldDB" id="A0A6P7K5G0"/>
<dbReference type="SUPFAM" id="SSF48726">
    <property type="entry name" value="Immunoglobulin"/>
    <property type="match status" value="1"/>
</dbReference>
<sequence>MELMFLLVLFHTTHSVKHSLTYFITSSSGLQNFPRFVAVSKVDGVYVAYCDSSNHTAEPRQDWTKTLMEEEPEHLEWHIQTCLAAIQDSKTDIDHFKQHFNHTGGVHVFQELSSCEWDNETDETSGYQRFGYDREDVVSVDSKTLTWKFTEKAAFFKQTWDEDKSRLSFTSNFFTNICPQWLKQYIVYGRKYLLRKGRITCLMSCPYIHYYFLTLTLCFFSLSDRPSVSLLQKTPSSAVSCHATGFYPDRALMFWSKDGEEIHEGVEHGEILPNHDGTFQMTVDLNVSSVPEKDWRRYHCEFQFEGVKDRIITELDEAVIRTNSIPPSEFPAGVLVGVVVGLLLLLLCMAALLLWKKNKNGFRAASTSESS</sequence>
<feature type="chain" id="PRO_5027818383" evidence="4">
    <location>
        <begin position="16"/>
        <end position="371"/>
    </location>
</feature>
<keyword evidence="3" id="KW-0812">Transmembrane</keyword>
<dbReference type="PANTHER" id="PTHR16675">
    <property type="entry name" value="MHC CLASS I-RELATED"/>
    <property type="match status" value="1"/>
</dbReference>
<dbReference type="Gene3D" id="2.60.40.10">
    <property type="entry name" value="Immunoglobulins"/>
    <property type="match status" value="1"/>
</dbReference>
<dbReference type="GeneID" id="114449410"/>
<dbReference type="Gene3D" id="3.30.500.10">
    <property type="entry name" value="MHC class I-like antigen recognition-like"/>
    <property type="match status" value="1"/>
</dbReference>
<dbReference type="SMART" id="SM00407">
    <property type="entry name" value="IGc1"/>
    <property type="match status" value="1"/>
</dbReference>
<evidence type="ECO:0000256" key="1">
    <source>
        <dbReference type="ARBA" id="ARBA00023180"/>
    </source>
</evidence>
<feature type="signal peptide" evidence="4">
    <location>
        <begin position="1"/>
        <end position="15"/>
    </location>
</feature>
<dbReference type="InterPro" id="IPR011162">
    <property type="entry name" value="MHC_I/II-like_Ag-recog"/>
</dbReference>
<dbReference type="Pfam" id="PF07654">
    <property type="entry name" value="C1-set"/>
    <property type="match status" value="1"/>
</dbReference>
<keyword evidence="3" id="KW-1133">Transmembrane helix</keyword>
<accession>A0A6P7K5G0</accession>
<dbReference type="FunFam" id="2.60.40.10:FF:000943">
    <property type="entry name" value="Classical MHC class I molecule, alpha-chain"/>
    <property type="match status" value="1"/>
</dbReference>
<dbReference type="SUPFAM" id="SSF54452">
    <property type="entry name" value="MHC antigen-recognition domain"/>
    <property type="match status" value="1"/>
</dbReference>
<dbReference type="InterPro" id="IPR037055">
    <property type="entry name" value="MHC_I-like_Ag-recog_sf"/>
</dbReference>
<dbReference type="PANTHER" id="PTHR16675:SF237">
    <property type="entry name" value="MHC CLASS I ANTIGEN TRANSCRIPT VARIANT 1-RELATED"/>
    <property type="match status" value="1"/>
</dbReference>
<feature type="transmembrane region" description="Helical" evidence="3">
    <location>
        <begin position="330"/>
        <end position="355"/>
    </location>
</feature>
<evidence type="ECO:0000256" key="2">
    <source>
        <dbReference type="RuleBase" id="RU004439"/>
    </source>
</evidence>
<keyword evidence="3" id="KW-0472">Membrane</keyword>
<dbReference type="RefSeq" id="XP_028282851.1">
    <property type="nucleotide sequence ID" value="XM_028427050.1"/>
</dbReference>
<dbReference type="InterPro" id="IPR003597">
    <property type="entry name" value="Ig_C1-set"/>
</dbReference>
<name>A0A6P7K5G0_9TELE</name>
<keyword evidence="4" id="KW-0732">Signal</keyword>
<dbReference type="PROSITE" id="PS50835">
    <property type="entry name" value="IG_LIKE"/>
    <property type="match status" value="1"/>
</dbReference>
<keyword evidence="6" id="KW-1185">Reference proteome</keyword>
<dbReference type="InterPro" id="IPR007110">
    <property type="entry name" value="Ig-like_dom"/>
</dbReference>
<evidence type="ECO:0000256" key="4">
    <source>
        <dbReference type="SAM" id="SignalP"/>
    </source>
</evidence>
<dbReference type="Pfam" id="PF00129">
    <property type="entry name" value="MHC_I"/>
    <property type="match status" value="1"/>
</dbReference>
<dbReference type="GO" id="GO:0006955">
    <property type="term" value="P:immune response"/>
    <property type="evidence" value="ECO:0007669"/>
    <property type="project" value="TreeGrafter"/>
</dbReference>
<dbReference type="OrthoDB" id="8936120at2759"/>
<evidence type="ECO:0000256" key="3">
    <source>
        <dbReference type="SAM" id="Phobius"/>
    </source>
</evidence>
<dbReference type="GO" id="GO:0009897">
    <property type="term" value="C:external side of plasma membrane"/>
    <property type="evidence" value="ECO:0007669"/>
    <property type="project" value="TreeGrafter"/>
</dbReference>
<dbReference type="InParanoid" id="A0A6P7K5G0"/>
<protein>
    <submittedName>
        <fullName evidence="7">Major histocompatibility complex class I-related gene protein-like isoform X1</fullName>
    </submittedName>
</protein>
<dbReference type="InterPro" id="IPR013783">
    <property type="entry name" value="Ig-like_fold"/>
</dbReference>
<dbReference type="Proteomes" id="UP000515145">
    <property type="component" value="Chromosome 2"/>
</dbReference>
<proteinExistence type="inferred from homology"/>
<dbReference type="InterPro" id="IPR050208">
    <property type="entry name" value="MHC_class-I_related"/>
</dbReference>
<dbReference type="InterPro" id="IPR036179">
    <property type="entry name" value="Ig-like_dom_sf"/>
</dbReference>
<comment type="similarity">
    <text evidence="2">Belongs to the MHC class I family.</text>
</comment>
<evidence type="ECO:0000259" key="5">
    <source>
        <dbReference type="PROSITE" id="PS50835"/>
    </source>
</evidence>